<dbReference type="Proteomes" id="UP000504618">
    <property type="component" value="Unplaced"/>
</dbReference>
<feature type="compositionally biased region" description="Basic and acidic residues" evidence="1">
    <location>
        <begin position="1"/>
        <end position="11"/>
    </location>
</feature>
<dbReference type="GeneID" id="112460844"/>
<feature type="compositionally biased region" description="Basic and acidic residues" evidence="1">
    <location>
        <begin position="71"/>
        <end position="86"/>
    </location>
</feature>
<feature type="compositionally biased region" description="Basic and acidic residues" evidence="1">
    <location>
        <begin position="19"/>
        <end position="54"/>
    </location>
</feature>
<gene>
    <name evidence="3" type="primary">LOC112460844</name>
</gene>
<protein>
    <submittedName>
        <fullName evidence="3">Protein PFC0760c-like isoform X2</fullName>
    </submittedName>
</protein>
<sequence>MECKDDYDYVPKIKKRRTDKKDIKSRIEMSQDENNDLKKELKNKDTYKVEDKNKVIGNEKTSQDEDSDSTEESKNKDTCKVKDKNKVTGNEIKTPQDEDSDSTEESENEHIHEIKCKNKDTWNETETLQNEDDNLKRKLKNKDTCKVKPSSDDEGVEEEYCSDATYLARQIASAERLSQEKLLQLHNLCVKLRHVVPPQHNIETRAGSHMPTREEIKEFERIIPIKRGSYSFKEDDIIAKNWKAFCKRMVYQIELCIVSTIDLKIYTRIMCREGIYLKKMK</sequence>
<evidence type="ECO:0000256" key="1">
    <source>
        <dbReference type="SAM" id="MobiDB-lite"/>
    </source>
</evidence>
<evidence type="ECO:0000313" key="3">
    <source>
        <dbReference type="RefSeq" id="XP_024881515.1"/>
    </source>
</evidence>
<feature type="region of interest" description="Disordered" evidence="1">
    <location>
        <begin position="1"/>
        <end position="116"/>
    </location>
</feature>
<proteinExistence type="predicted"/>
<accession>A0A6J1QLT9</accession>
<name>A0A6J1QLT9_9HYME</name>
<dbReference type="RefSeq" id="XP_024881515.1">
    <property type="nucleotide sequence ID" value="XM_025025747.1"/>
</dbReference>
<dbReference type="AlphaFoldDB" id="A0A6J1QLT9"/>
<evidence type="ECO:0000313" key="2">
    <source>
        <dbReference type="Proteomes" id="UP000504618"/>
    </source>
</evidence>
<keyword evidence="2" id="KW-1185">Reference proteome</keyword>
<reference evidence="3" key="1">
    <citation type="submission" date="2025-08" db="UniProtKB">
        <authorList>
            <consortium name="RefSeq"/>
        </authorList>
    </citation>
    <scope>IDENTIFICATION</scope>
    <source>
        <tissue evidence="3">Whole body</tissue>
    </source>
</reference>
<organism evidence="2 3">
    <name type="scientific">Temnothorax curvispinosus</name>
    <dbReference type="NCBI Taxonomy" id="300111"/>
    <lineage>
        <taxon>Eukaryota</taxon>
        <taxon>Metazoa</taxon>
        <taxon>Ecdysozoa</taxon>
        <taxon>Arthropoda</taxon>
        <taxon>Hexapoda</taxon>
        <taxon>Insecta</taxon>
        <taxon>Pterygota</taxon>
        <taxon>Neoptera</taxon>
        <taxon>Endopterygota</taxon>
        <taxon>Hymenoptera</taxon>
        <taxon>Apocrita</taxon>
        <taxon>Aculeata</taxon>
        <taxon>Formicoidea</taxon>
        <taxon>Formicidae</taxon>
        <taxon>Myrmicinae</taxon>
        <taxon>Temnothorax</taxon>
    </lineage>
</organism>
<feature type="compositionally biased region" description="Acidic residues" evidence="1">
    <location>
        <begin position="97"/>
        <end position="107"/>
    </location>
</feature>